<name>A0ABQ9IYI6_9CUCU</name>
<evidence type="ECO:0000313" key="2">
    <source>
        <dbReference type="Proteomes" id="UP001162164"/>
    </source>
</evidence>
<gene>
    <name evidence="1" type="ORF">NQ317_018589</name>
</gene>
<comment type="caution">
    <text evidence="1">The sequence shown here is derived from an EMBL/GenBank/DDBJ whole genome shotgun (WGS) entry which is preliminary data.</text>
</comment>
<protein>
    <submittedName>
        <fullName evidence="1">Uncharacterized protein</fullName>
    </submittedName>
</protein>
<sequence length="75" mass="8682">MPGLFFKYDVSALQITVKQQKRPRWNVPLQDCVQLLEEFLCVQRSPMQTIKTDVPNINFSSDSTIDFLASNTYEP</sequence>
<reference evidence="1" key="1">
    <citation type="journal article" date="2023" name="Insect Mol. Biol.">
        <title>Genome sequencing provides insights into the evolution of gene families encoding plant cell wall-degrading enzymes in longhorned beetles.</title>
        <authorList>
            <person name="Shin N.R."/>
            <person name="Okamura Y."/>
            <person name="Kirsch R."/>
            <person name="Pauchet Y."/>
        </authorList>
    </citation>
    <scope>NUCLEOTIDE SEQUENCE</scope>
    <source>
        <strain evidence="1">MMC_N1</strain>
    </source>
</reference>
<keyword evidence="2" id="KW-1185">Reference proteome</keyword>
<accession>A0ABQ9IYI6</accession>
<organism evidence="1 2">
    <name type="scientific">Molorchus minor</name>
    <dbReference type="NCBI Taxonomy" id="1323400"/>
    <lineage>
        <taxon>Eukaryota</taxon>
        <taxon>Metazoa</taxon>
        <taxon>Ecdysozoa</taxon>
        <taxon>Arthropoda</taxon>
        <taxon>Hexapoda</taxon>
        <taxon>Insecta</taxon>
        <taxon>Pterygota</taxon>
        <taxon>Neoptera</taxon>
        <taxon>Endopterygota</taxon>
        <taxon>Coleoptera</taxon>
        <taxon>Polyphaga</taxon>
        <taxon>Cucujiformia</taxon>
        <taxon>Chrysomeloidea</taxon>
        <taxon>Cerambycidae</taxon>
        <taxon>Lamiinae</taxon>
        <taxon>Monochamini</taxon>
        <taxon>Molorchus</taxon>
    </lineage>
</organism>
<evidence type="ECO:0000313" key="1">
    <source>
        <dbReference type="EMBL" id="KAJ8969143.1"/>
    </source>
</evidence>
<dbReference type="EMBL" id="JAPWTJ010001858">
    <property type="protein sequence ID" value="KAJ8969143.1"/>
    <property type="molecule type" value="Genomic_DNA"/>
</dbReference>
<dbReference type="Proteomes" id="UP001162164">
    <property type="component" value="Unassembled WGS sequence"/>
</dbReference>
<proteinExistence type="predicted"/>